<evidence type="ECO:0000313" key="3">
    <source>
        <dbReference type="Proteomes" id="UP001519332"/>
    </source>
</evidence>
<dbReference type="PANTHER" id="PTHR40758:SF1">
    <property type="entry name" value="CONSERVED PROTEIN"/>
    <property type="match status" value="1"/>
</dbReference>
<reference evidence="2 3" key="1">
    <citation type="submission" date="2021-03" db="EMBL/GenBank/DDBJ databases">
        <title>Sequencing the genomes of 1000 actinobacteria strains.</title>
        <authorList>
            <person name="Klenk H.-P."/>
        </authorList>
    </citation>
    <scope>NUCLEOTIDE SEQUENCE [LARGE SCALE GENOMIC DNA]</scope>
    <source>
        <strain evidence="2 3">DSM 46670</strain>
    </source>
</reference>
<evidence type="ECO:0000313" key="2">
    <source>
        <dbReference type="EMBL" id="MBP2320535.1"/>
    </source>
</evidence>
<name>A0ABS4T7Z8_9PSEU</name>
<evidence type="ECO:0000259" key="1">
    <source>
        <dbReference type="Pfam" id="PF11716"/>
    </source>
</evidence>
<protein>
    <submittedName>
        <fullName evidence="2">Uncharacterized protein (TIGR03083 family)</fullName>
    </submittedName>
</protein>
<sequence length="240" mass="26016">MHVDRLREQTKAFADAVAGLDPDVQVPSCPEWSVRVLVGHIGQAHRWAAEIIRTGAPAGFPDPREARPGPDWRRWLSDGVEEMADALAKAGDGPVWTFVGPQPTSFWLRRMVNDTAVHYVDVAITAGKGYELAEDLAVDAIEEGLELLALPGAEQMKPALAELRGDGQTLRIIPEGRSGWLITRTPQGIACSRASADADVTMSGTAQDIVLVSYGRLTLGDVTVTGNRDLIVHWLEHAKL</sequence>
<dbReference type="InterPro" id="IPR024344">
    <property type="entry name" value="MDMPI_metal-binding"/>
</dbReference>
<accession>A0ABS4T7Z8</accession>
<comment type="caution">
    <text evidence="2">The sequence shown here is derived from an EMBL/GenBank/DDBJ whole genome shotgun (WGS) entry which is preliminary data.</text>
</comment>
<keyword evidence="3" id="KW-1185">Reference proteome</keyword>
<dbReference type="Gene3D" id="1.20.120.450">
    <property type="entry name" value="dinb family like domain"/>
    <property type="match status" value="1"/>
</dbReference>
<dbReference type="SUPFAM" id="SSF109854">
    <property type="entry name" value="DinB/YfiT-like putative metalloenzymes"/>
    <property type="match status" value="1"/>
</dbReference>
<dbReference type="EMBL" id="JAGINW010000001">
    <property type="protein sequence ID" value="MBP2320535.1"/>
    <property type="molecule type" value="Genomic_DNA"/>
</dbReference>
<gene>
    <name evidence="2" type="ORF">JOF56_000920</name>
</gene>
<dbReference type="Proteomes" id="UP001519332">
    <property type="component" value="Unassembled WGS sequence"/>
</dbReference>
<dbReference type="InterPro" id="IPR034660">
    <property type="entry name" value="DinB/YfiT-like"/>
</dbReference>
<dbReference type="NCBIfam" id="TIGR03083">
    <property type="entry name" value="maleylpyruvate isomerase family mycothiol-dependent enzyme"/>
    <property type="match status" value="1"/>
</dbReference>
<feature type="domain" description="Mycothiol-dependent maleylpyruvate isomerase metal-binding" evidence="1">
    <location>
        <begin position="6"/>
        <end position="123"/>
    </location>
</feature>
<proteinExistence type="predicted"/>
<dbReference type="RefSeq" id="WP_209634785.1">
    <property type="nucleotide sequence ID" value="NZ_JAGINW010000001.1"/>
</dbReference>
<organism evidence="2 3">
    <name type="scientific">Kibdelosporangium banguiense</name>
    <dbReference type="NCBI Taxonomy" id="1365924"/>
    <lineage>
        <taxon>Bacteria</taxon>
        <taxon>Bacillati</taxon>
        <taxon>Actinomycetota</taxon>
        <taxon>Actinomycetes</taxon>
        <taxon>Pseudonocardiales</taxon>
        <taxon>Pseudonocardiaceae</taxon>
        <taxon>Kibdelosporangium</taxon>
    </lineage>
</organism>
<dbReference type="InterPro" id="IPR017517">
    <property type="entry name" value="Maleyloyr_isom"/>
</dbReference>
<dbReference type="Pfam" id="PF11716">
    <property type="entry name" value="MDMPI_N"/>
    <property type="match status" value="1"/>
</dbReference>
<dbReference type="PANTHER" id="PTHR40758">
    <property type="entry name" value="CONSERVED PROTEIN"/>
    <property type="match status" value="1"/>
</dbReference>